<dbReference type="Proteomes" id="UP000679388">
    <property type="component" value="Chromosome"/>
</dbReference>
<dbReference type="RefSeq" id="WP_212639294.1">
    <property type="nucleotide sequence ID" value="NZ_CP059558.1"/>
</dbReference>
<name>A0AAX1MKJ6_ACIJU</name>
<organism evidence="1 2">
    <name type="scientific">Acinetobacter junii</name>
    <dbReference type="NCBI Taxonomy" id="40215"/>
    <lineage>
        <taxon>Bacteria</taxon>
        <taxon>Pseudomonadati</taxon>
        <taxon>Pseudomonadota</taxon>
        <taxon>Gammaproteobacteria</taxon>
        <taxon>Moraxellales</taxon>
        <taxon>Moraxellaceae</taxon>
        <taxon>Acinetobacter</taxon>
    </lineage>
</organism>
<gene>
    <name evidence="1" type="ORF">H2677_05360</name>
</gene>
<sequence length="298" mass="35430">MNQSHALLKIENFMHVILSKMYDWKSFKTEHQQILELASSVYDGNYEYSPLVQTYFDLMPRNIYLDNYAVFDKEQAFKSFQNQLREEHKNFISKLHVKNQRNRQVLFKYFEGLLGQHRKLLLVRVDLSYQYERSATISQFDKDIKKLINRIQNKDTIFRDQVGYAYRLEQGGKSKGFHCHLLVIYNGSIRCRDSYLAQSIGELWQKQITKGDGLFFNCNQQDHKQRYCELNKLGLGLIERNDKFAITNAFEVIGYLALPEKDDQYLRARLKGMRVFSKGQFIQSFEKFQSQKITDIHH</sequence>
<proteinExistence type="predicted"/>
<evidence type="ECO:0000313" key="2">
    <source>
        <dbReference type="Proteomes" id="UP000679388"/>
    </source>
</evidence>
<accession>A0AAX1MKJ6</accession>
<dbReference type="AlphaFoldDB" id="A0AAX1MKJ6"/>
<reference evidence="1" key="1">
    <citation type="submission" date="2020-07" db="EMBL/GenBank/DDBJ databases">
        <title>Acinetobacter junii strain YR7 chromosome and plasmid pNDM-YR7.</title>
        <authorList>
            <person name="Tang B."/>
        </authorList>
    </citation>
    <scope>NUCLEOTIDE SEQUENCE</scope>
    <source>
        <strain evidence="1">YR7</strain>
    </source>
</reference>
<dbReference type="EMBL" id="CP059558">
    <property type="protein sequence ID" value="QUY37606.1"/>
    <property type="molecule type" value="Genomic_DNA"/>
</dbReference>
<dbReference type="GeneID" id="70091936"/>
<protein>
    <submittedName>
        <fullName evidence="1">Inovirus-type Gp2 protein</fullName>
    </submittedName>
</protein>
<evidence type="ECO:0000313" key="1">
    <source>
        <dbReference type="EMBL" id="QUY37606.1"/>
    </source>
</evidence>